<evidence type="ECO:0000313" key="3">
    <source>
        <dbReference type="Proteomes" id="UP001215598"/>
    </source>
</evidence>
<protein>
    <submittedName>
        <fullName evidence="2">Uncharacterized protein</fullName>
    </submittedName>
</protein>
<keyword evidence="1" id="KW-0472">Membrane</keyword>
<keyword evidence="1" id="KW-1133">Transmembrane helix</keyword>
<reference evidence="2" key="1">
    <citation type="submission" date="2023-03" db="EMBL/GenBank/DDBJ databases">
        <title>Massive genome expansion in bonnet fungi (Mycena s.s.) driven by repeated elements and novel gene families across ecological guilds.</title>
        <authorList>
            <consortium name="Lawrence Berkeley National Laboratory"/>
            <person name="Harder C.B."/>
            <person name="Miyauchi S."/>
            <person name="Viragh M."/>
            <person name="Kuo A."/>
            <person name="Thoen E."/>
            <person name="Andreopoulos B."/>
            <person name="Lu D."/>
            <person name="Skrede I."/>
            <person name="Drula E."/>
            <person name="Henrissat B."/>
            <person name="Morin E."/>
            <person name="Kohler A."/>
            <person name="Barry K."/>
            <person name="LaButti K."/>
            <person name="Morin E."/>
            <person name="Salamov A."/>
            <person name="Lipzen A."/>
            <person name="Mereny Z."/>
            <person name="Hegedus B."/>
            <person name="Baldrian P."/>
            <person name="Stursova M."/>
            <person name="Weitz H."/>
            <person name="Taylor A."/>
            <person name="Grigoriev I.V."/>
            <person name="Nagy L.G."/>
            <person name="Martin F."/>
            <person name="Kauserud H."/>
        </authorList>
    </citation>
    <scope>NUCLEOTIDE SEQUENCE</scope>
    <source>
        <strain evidence="2">CBHHK182m</strain>
    </source>
</reference>
<accession>A0AAD7NT50</accession>
<feature type="transmembrane region" description="Helical" evidence="1">
    <location>
        <begin position="138"/>
        <end position="160"/>
    </location>
</feature>
<keyword evidence="1" id="KW-0812">Transmembrane</keyword>
<name>A0AAD7NT50_9AGAR</name>
<evidence type="ECO:0000256" key="1">
    <source>
        <dbReference type="SAM" id="Phobius"/>
    </source>
</evidence>
<comment type="caution">
    <text evidence="2">The sequence shown here is derived from an EMBL/GenBank/DDBJ whole genome shotgun (WGS) entry which is preliminary data.</text>
</comment>
<sequence length="241" mass="27357">MSWCEVELIFESKHERFIRRIRRIRQMPSLRIAPHPSGPLKTFRIAPHLNDVFQNLNDMSNSLKATCQILQDVEPFTIILSLKMLSSLKAPVESFTIIPSLQIYHAPSGSLCAFKTGRNEKIDMVWLLTVHVVQGANIYIHAVVAYIFRAGVYLYLYLYLPCLTRNPGHRKFALRAVQTFIYDGDLVCGDLQASKHSETEAFPSKLQGMRLSWDDKPENCAVAVTAHASTGHLRGRQLFVS</sequence>
<dbReference type="Proteomes" id="UP001215598">
    <property type="component" value="Unassembled WGS sequence"/>
</dbReference>
<gene>
    <name evidence="2" type="ORF">B0H16DRAFT_1763634</name>
</gene>
<keyword evidence="3" id="KW-1185">Reference proteome</keyword>
<organism evidence="2 3">
    <name type="scientific">Mycena metata</name>
    <dbReference type="NCBI Taxonomy" id="1033252"/>
    <lineage>
        <taxon>Eukaryota</taxon>
        <taxon>Fungi</taxon>
        <taxon>Dikarya</taxon>
        <taxon>Basidiomycota</taxon>
        <taxon>Agaricomycotina</taxon>
        <taxon>Agaricomycetes</taxon>
        <taxon>Agaricomycetidae</taxon>
        <taxon>Agaricales</taxon>
        <taxon>Marasmiineae</taxon>
        <taxon>Mycenaceae</taxon>
        <taxon>Mycena</taxon>
    </lineage>
</organism>
<dbReference type="EMBL" id="JARKIB010000012">
    <property type="protein sequence ID" value="KAJ7774034.1"/>
    <property type="molecule type" value="Genomic_DNA"/>
</dbReference>
<evidence type="ECO:0000313" key="2">
    <source>
        <dbReference type="EMBL" id="KAJ7774034.1"/>
    </source>
</evidence>
<dbReference type="AlphaFoldDB" id="A0AAD7NT50"/>
<proteinExistence type="predicted"/>